<dbReference type="Pfam" id="PF07687">
    <property type="entry name" value="M20_dimer"/>
    <property type="match status" value="1"/>
</dbReference>
<comment type="cofactor">
    <cofactor evidence="1">
        <name>Zn(2+)</name>
        <dbReference type="ChEBI" id="CHEBI:29105"/>
    </cofactor>
</comment>
<protein>
    <submittedName>
        <fullName evidence="6">M20 family metallopeptidase</fullName>
    </submittedName>
</protein>
<evidence type="ECO:0000259" key="5">
    <source>
        <dbReference type="Pfam" id="PF07687"/>
    </source>
</evidence>
<sequence length="389" mass="41273">MMIRLAGLPTERKLLALSAMRSHTPPGDVSAVVEALAQFGRDTGAQVTLDSDSAADANCLLRYDFGPGKTLAFNTHMDVNNPQGQQWRFAPNEPFIEGDRLYGLGSCDAKGSLAAMLSAIESLLASARPNAGTLVLTAVMGEEAGGLGTLRLTKNGFRADAAVVGEPTELAVCTVHKGTYMRRLTFEGRAVHSARSWEGVNAIEHAAAFCTAYAQYAQTLLRTPHPILGPANASVTVISGGTRQNTIPEQCSLICDRRLLPGETSDKADAELDALLADLRARISGLRVSVETIVSTVPSETPTEADIVRDMLAAAEHATGRRAAPSGFNGGCDMSKLVTIAHIPTVIFGPGSMEQAHAPDEFVSLPQVRCAERAYANVARRFLGKGEFL</sequence>
<evidence type="ECO:0000313" key="7">
    <source>
        <dbReference type="Proteomes" id="UP000886819"/>
    </source>
</evidence>
<keyword evidence="2" id="KW-0479">Metal-binding</keyword>
<feature type="domain" description="Peptidase M20 dimerisation" evidence="5">
    <location>
        <begin position="176"/>
        <end position="278"/>
    </location>
</feature>
<dbReference type="Proteomes" id="UP000886819">
    <property type="component" value="Unassembled WGS sequence"/>
</dbReference>
<dbReference type="PROSITE" id="PS00759">
    <property type="entry name" value="ARGE_DAPE_CPG2_2"/>
    <property type="match status" value="1"/>
</dbReference>
<name>A0A9D0YWL5_9FIRM</name>
<keyword evidence="3" id="KW-0378">Hydrolase</keyword>
<comment type="caution">
    <text evidence="6">The sequence shown here is derived from an EMBL/GenBank/DDBJ whole genome shotgun (WGS) entry which is preliminary data.</text>
</comment>
<accession>A0A9D0YWL5</accession>
<reference evidence="6" key="1">
    <citation type="submission" date="2020-10" db="EMBL/GenBank/DDBJ databases">
        <authorList>
            <person name="Gilroy R."/>
        </authorList>
    </citation>
    <scope>NUCLEOTIDE SEQUENCE</scope>
    <source>
        <strain evidence="6">ChiHile30-977</strain>
    </source>
</reference>
<proteinExistence type="predicted"/>
<dbReference type="SUPFAM" id="SSF55031">
    <property type="entry name" value="Bacterial exopeptidase dimerisation domain"/>
    <property type="match status" value="1"/>
</dbReference>
<evidence type="ECO:0000256" key="4">
    <source>
        <dbReference type="ARBA" id="ARBA00022833"/>
    </source>
</evidence>
<dbReference type="Gene3D" id="3.30.70.360">
    <property type="match status" value="1"/>
</dbReference>
<keyword evidence="4" id="KW-0862">Zinc</keyword>
<dbReference type="InterPro" id="IPR002933">
    <property type="entry name" value="Peptidase_M20"/>
</dbReference>
<evidence type="ECO:0000256" key="2">
    <source>
        <dbReference type="ARBA" id="ARBA00022723"/>
    </source>
</evidence>
<dbReference type="InterPro" id="IPR011650">
    <property type="entry name" value="Peptidase_M20_dimer"/>
</dbReference>
<dbReference type="AlphaFoldDB" id="A0A9D0YWL5"/>
<dbReference type="InterPro" id="IPR050072">
    <property type="entry name" value="Peptidase_M20A"/>
</dbReference>
<reference evidence="6" key="2">
    <citation type="journal article" date="2021" name="PeerJ">
        <title>Extensive microbial diversity within the chicken gut microbiome revealed by metagenomics and culture.</title>
        <authorList>
            <person name="Gilroy R."/>
            <person name="Ravi A."/>
            <person name="Getino M."/>
            <person name="Pursley I."/>
            <person name="Horton D.L."/>
            <person name="Alikhan N.F."/>
            <person name="Baker D."/>
            <person name="Gharbi K."/>
            <person name="Hall N."/>
            <person name="Watson M."/>
            <person name="Adriaenssens E.M."/>
            <person name="Foster-Nyarko E."/>
            <person name="Jarju S."/>
            <person name="Secka A."/>
            <person name="Antonio M."/>
            <person name="Oren A."/>
            <person name="Chaudhuri R.R."/>
            <person name="La Ragione R."/>
            <person name="Hildebrand F."/>
            <person name="Pallen M.J."/>
        </authorList>
    </citation>
    <scope>NUCLEOTIDE SEQUENCE</scope>
    <source>
        <strain evidence="6">ChiHile30-977</strain>
    </source>
</reference>
<dbReference type="Gene3D" id="3.40.630.10">
    <property type="entry name" value="Zn peptidases"/>
    <property type="match status" value="1"/>
</dbReference>
<evidence type="ECO:0000256" key="1">
    <source>
        <dbReference type="ARBA" id="ARBA00001947"/>
    </source>
</evidence>
<gene>
    <name evidence="6" type="ORF">IAA66_03980</name>
</gene>
<dbReference type="GO" id="GO:0016787">
    <property type="term" value="F:hydrolase activity"/>
    <property type="evidence" value="ECO:0007669"/>
    <property type="project" value="UniProtKB-KW"/>
</dbReference>
<dbReference type="PANTHER" id="PTHR43808">
    <property type="entry name" value="ACETYLORNITHINE DEACETYLASE"/>
    <property type="match status" value="1"/>
</dbReference>
<dbReference type="CDD" id="cd08659">
    <property type="entry name" value="M20_ArgE_DapE-like"/>
    <property type="match status" value="1"/>
</dbReference>
<dbReference type="EMBL" id="DVFI01000059">
    <property type="protein sequence ID" value="HIQ62731.1"/>
    <property type="molecule type" value="Genomic_DNA"/>
</dbReference>
<dbReference type="InterPro" id="IPR001261">
    <property type="entry name" value="ArgE/DapE_CS"/>
</dbReference>
<dbReference type="SUPFAM" id="SSF53187">
    <property type="entry name" value="Zn-dependent exopeptidases"/>
    <property type="match status" value="1"/>
</dbReference>
<organism evidence="6 7">
    <name type="scientific">Candidatus Avichristensenella intestinipullorum</name>
    <dbReference type="NCBI Taxonomy" id="2840693"/>
    <lineage>
        <taxon>Bacteria</taxon>
        <taxon>Bacillati</taxon>
        <taxon>Bacillota</taxon>
        <taxon>Clostridia</taxon>
        <taxon>Candidatus Avichristensenella</taxon>
    </lineage>
</organism>
<evidence type="ECO:0000256" key="3">
    <source>
        <dbReference type="ARBA" id="ARBA00022801"/>
    </source>
</evidence>
<dbReference type="Pfam" id="PF01546">
    <property type="entry name" value="Peptidase_M20"/>
    <property type="match status" value="1"/>
</dbReference>
<evidence type="ECO:0000313" key="6">
    <source>
        <dbReference type="EMBL" id="HIQ62731.1"/>
    </source>
</evidence>
<dbReference type="GO" id="GO:0046872">
    <property type="term" value="F:metal ion binding"/>
    <property type="evidence" value="ECO:0007669"/>
    <property type="project" value="UniProtKB-KW"/>
</dbReference>
<dbReference type="InterPro" id="IPR036264">
    <property type="entry name" value="Bact_exopeptidase_dim_dom"/>
</dbReference>